<dbReference type="PROSITE" id="PS51257">
    <property type="entry name" value="PROKAR_LIPOPROTEIN"/>
    <property type="match status" value="1"/>
</dbReference>
<keyword evidence="4" id="KW-1185">Reference proteome</keyword>
<feature type="compositionally biased region" description="Basic and acidic residues" evidence="1">
    <location>
        <begin position="55"/>
        <end position="71"/>
    </location>
</feature>
<name>A0A1I5UKQ3_9SPHN</name>
<dbReference type="STRING" id="634430.SAMN04488241_11249"/>
<protein>
    <recommendedName>
        <fullName evidence="5">Argininosuccinate lyase</fullName>
    </recommendedName>
</protein>
<dbReference type="EMBL" id="FOXP01000012">
    <property type="protein sequence ID" value="SFP95825.1"/>
    <property type="molecule type" value="Genomic_DNA"/>
</dbReference>
<evidence type="ECO:0008006" key="5">
    <source>
        <dbReference type="Google" id="ProtNLM"/>
    </source>
</evidence>
<feature type="region of interest" description="Disordered" evidence="1">
    <location>
        <begin position="18"/>
        <end position="77"/>
    </location>
</feature>
<evidence type="ECO:0000313" key="4">
    <source>
        <dbReference type="Proteomes" id="UP000199586"/>
    </source>
</evidence>
<proteinExistence type="predicted"/>
<evidence type="ECO:0000256" key="1">
    <source>
        <dbReference type="SAM" id="MobiDB-lite"/>
    </source>
</evidence>
<gene>
    <name evidence="3" type="ORF">SAMN04488241_11249</name>
</gene>
<feature type="signal peptide" evidence="2">
    <location>
        <begin position="1"/>
        <end position="18"/>
    </location>
</feature>
<sequence>MKRFVLSGALLLAGCGSAAGLQPAPGQSLPVAPRGANATPTPAELLTPTPQQRPQRSDELLRRSDERRSDEFDLPPG</sequence>
<keyword evidence="2" id="KW-0732">Signal</keyword>
<dbReference type="AlphaFoldDB" id="A0A1I5UKQ3"/>
<evidence type="ECO:0000313" key="3">
    <source>
        <dbReference type="EMBL" id="SFP95825.1"/>
    </source>
</evidence>
<feature type="compositionally biased region" description="Low complexity" evidence="1">
    <location>
        <begin position="38"/>
        <end position="50"/>
    </location>
</feature>
<accession>A0A1I5UKQ3</accession>
<organism evidence="3 4">
    <name type="scientific">Sphingomonas rubra</name>
    <dbReference type="NCBI Taxonomy" id="634430"/>
    <lineage>
        <taxon>Bacteria</taxon>
        <taxon>Pseudomonadati</taxon>
        <taxon>Pseudomonadota</taxon>
        <taxon>Alphaproteobacteria</taxon>
        <taxon>Sphingomonadales</taxon>
        <taxon>Sphingomonadaceae</taxon>
        <taxon>Sphingomonas</taxon>
    </lineage>
</organism>
<evidence type="ECO:0000256" key="2">
    <source>
        <dbReference type="SAM" id="SignalP"/>
    </source>
</evidence>
<feature type="chain" id="PRO_5011779657" description="Argininosuccinate lyase" evidence="2">
    <location>
        <begin position="19"/>
        <end position="77"/>
    </location>
</feature>
<dbReference type="RefSeq" id="WP_093334373.1">
    <property type="nucleotide sequence ID" value="NZ_FOXP01000012.1"/>
</dbReference>
<dbReference type="Proteomes" id="UP000199586">
    <property type="component" value="Unassembled WGS sequence"/>
</dbReference>
<reference evidence="3 4" key="1">
    <citation type="submission" date="2016-10" db="EMBL/GenBank/DDBJ databases">
        <authorList>
            <person name="de Groot N.N."/>
        </authorList>
    </citation>
    <scope>NUCLEOTIDE SEQUENCE [LARGE SCALE GENOMIC DNA]</scope>
    <source>
        <strain evidence="3 4">CGMCC 1.9113</strain>
    </source>
</reference>